<dbReference type="Proteomes" id="UP000283895">
    <property type="component" value="Unassembled WGS sequence"/>
</dbReference>
<proteinExistence type="predicted"/>
<evidence type="ECO:0000313" key="3">
    <source>
        <dbReference type="Proteomes" id="UP000283895"/>
    </source>
</evidence>
<dbReference type="PANTHER" id="PTHR36826:SF1">
    <property type="entry name" value="PROTEIN ECM13"/>
    <property type="match status" value="1"/>
</dbReference>
<feature type="compositionally biased region" description="Acidic residues" evidence="1">
    <location>
        <begin position="199"/>
        <end position="211"/>
    </location>
</feature>
<feature type="region of interest" description="Disordered" evidence="1">
    <location>
        <begin position="162"/>
        <end position="244"/>
    </location>
</feature>
<organism evidence="2 3">
    <name type="scientific">Cytospora schulzeri</name>
    <dbReference type="NCBI Taxonomy" id="448051"/>
    <lineage>
        <taxon>Eukaryota</taxon>
        <taxon>Fungi</taxon>
        <taxon>Dikarya</taxon>
        <taxon>Ascomycota</taxon>
        <taxon>Pezizomycotina</taxon>
        <taxon>Sordariomycetes</taxon>
        <taxon>Sordariomycetidae</taxon>
        <taxon>Diaporthales</taxon>
        <taxon>Cytosporaceae</taxon>
        <taxon>Cytospora</taxon>
    </lineage>
</organism>
<feature type="region of interest" description="Disordered" evidence="1">
    <location>
        <begin position="82"/>
        <end position="135"/>
    </location>
</feature>
<keyword evidence="3" id="KW-1185">Reference proteome</keyword>
<reference evidence="2 3" key="1">
    <citation type="submission" date="2015-09" db="EMBL/GenBank/DDBJ databases">
        <title>Host preference determinants of Valsa canker pathogens revealed by comparative genomics.</title>
        <authorList>
            <person name="Yin Z."/>
            <person name="Huang L."/>
        </authorList>
    </citation>
    <scope>NUCLEOTIDE SEQUENCE [LARGE SCALE GENOMIC DNA]</scope>
    <source>
        <strain evidence="2 3">03-1</strain>
    </source>
</reference>
<gene>
    <name evidence="2" type="ORF">VMCG_00292</name>
</gene>
<dbReference type="STRING" id="356882.A0A423XA02"/>
<comment type="caution">
    <text evidence="2">The sequence shown here is derived from an EMBL/GenBank/DDBJ whole genome shotgun (WGS) entry which is preliminary data.</text>
</comment>
<feature type="compositionally biased region" description="Acidic residues" evidence="1">
    <location>
        <begin position="165"/>
        <end position="181"/>
    </location>
</feature>
<dbReference type="AlphaFoldDB" id="A0A423XA02"/>
<dbReference type="OrthoDB" id="5431245at2759"/>
<evidence type="ECO:0000256" key="1">
    <source>
        <dbReference type="SAM" id="MobiDB-lite"/>
    </source>
</evidence>
<sequence length="267" mass="30154">MSTLTTTTTTSSPSPILASPIKKKTMSLTQTYYLAHKARAKLSNEAGMPDHNLRLLVGHANLLDSLMLELADAEREQESWFNQSVRNAQQHHHQSQHSEKKADDKHIQWADTIEEEEDEDYYSDSDEEDSDFEEEDVEMADIVSLRRVPSHYHAASPPSLKMEVVEVDMEEDDDDEEDYEELTLTRSPSHTLASPPPELENDSDESSEDESMPPSPPSAVLPTFDNSEEKQNKESSSSIATSPDFYEEGFYLPARNPTRLVSSISVY</sequence>
<feature type="compositionally biased region" description="Acidic residues" evidence="1">
    <location>
        <begin position="112"/>
        <end position="135"/>
    </location>
</feature>
<name>A0A423XA02_9PEZI</name>
<feature type="compositionally biased region" description="Basic and acidic residues" evidence="1">
    <location>
        <begin position="96"/>
        <end position="108"/>
    </location>
</feature>
<protein>
    <recommendedName>
        <fullName evidence="4">Protein ECM13</fullName>
    </recommendedName>
</protein>
<evidence type="ECO:0000313" key="2">
    <source>
        <dbReference type="EMBL" id="ROW12725.1"/>
    </source>
</evidence>
<accession>A0A423XA02</accession>
<dbReference type="InterPro" id="IPR037738">
    <property type="entry name" value="Ecm13-like"/>
</dbReference>
<dbReference type="PANTHER" id="PTHR36826">
    <property type="entry name" value="PROTEIN ECM13"/>
    <property type="match status" value="1"/>
</dbReference>
<evidence type="ECO:0008006" key="4">
    <source>
        <dbReference type="Google" id="ProtNLM"/>
    </source>
</evidence>
<dbReference type="EMBL" id="LKEA01000001">
    <property type="protein sequence ID" value="ROW12725.1"/>
    <property type="molecule type" value="Genomic_DNA"/>
</dbReference>